<evidence type="ECO:0000256" key="7">
    <source>
        <dbReference type="ARBA" id="ARBA00023242"/>
    </source>
</evidence>
<dbReference type="AlphaFoldDB" id="A0AAV1JPA8"/>
<dbReference type="GO" id="GO:0005634">
    <property type="term" value="C:nucleus"/>
    <property type="evidence" value="ECO:0007669"/>
    <property type="project" value="UniProtKB-SubCell"/>
</dbReference>
<dbReference type="Gene3D" id="1.25.10.10">
    <property type="entry name" value="Leucine-rich Repeat Variant"/>
    <property type="match status" value="1"/>
</dbReference>
<dbReference type="InterPro" id="IPR040016">
    <property type="entry name" value="XPO6"/>
</dbReference>
<evidence type="ECO:0000256" key="4">
    <source>
        <dbReference type="ARBA" id="ARBA00022448"/>
    </source>
</evidence>
<keyword evidence="7" id="KW-0539">Nucleus</keyword>
<keyword evidence="4" id="KW-0813">Transport</keyword>
<keyword evidence="11" id="KW-1185">Reference proteome</keyword>
<sequence length="1034" mass="114446">MNDIEVSEALASLEMVMSEFNAPTTNNFRKREIEIMLENFFNNRESWKHCLLFLQKSQNQYVLMLILNTLENIINRQWFYLSDSEKIEIRMTLLYELTTKHDMLLYFIRNKLAALVVSIARNDWPHLYPDFFNNIVELLKCDGQRCIVGLVLAQTASEELGAARDTGVLLPSERRNQLERLMLKGMPQMLVALGNILEKNSQKEGQSNPPPSPTSGMPQSSALPDLLANAHDAHTSDKNLNMEIVVKCLSTLQHLFSWLPLSSHVPPSLVTTVFYWGSIATQSMSMEAALAGLGGVCELLYRRYAPPSSAATALRLHHCSLRLLRHLTHHSHHMHRTQHEYLNKLSEFLKLFVSLHFKRLEAEPEFDAIEFLSYLFQFTFQVPTCATFISCLDIWLQFIDVLKPEDTTKYWEALQALVNGILNKIQFQHNKAQLQHLDNDICDDDGETEWQTFLKHCIECIARVADLAPLEVFTAVMERWQGLAGVHARAVGRGASGTSLSAPADADRLLAALLDLATLTRLLGRLAPALLSETENNESGSGSSAAAASAGAALVERCASALAGAALTRPHRAAAYAHAHVTLHADMFACMGAWCCYANECNVPIHTMEGLFASAVPFLIPHEVPEPPLLCHAAAHLLLSLSKNIKFSRDPITLCGDLYNHAERSLHYLEPKTAAVVREALVSMALSRGPSGVGAGGDAARALISAWAGGLTTAGPKIALPPLTELLHAFADAPTNSKKILAESLCWAAESALRMLCEPSYAAAEPEITDFFLSLFTALLPQLGNFAYTAIELFLQVAQKGSGDNEVSLERLVECVRLGVEAGGGGVRVRAVLALLHQHVLPRAGPESPALARAAHRALASVLIYRWRYFFPHKCEGEESARRLNELRGALAALGRALLQPDIELLRTNLHTLDLLDTKWKLYHKAIFRSEFMGEFLTVLLSGLCEGGARALLRDEAISCLHSMANVDFPTFRCGFLPHFLSSLPDLAPEHIQHLADFPPDTDLPTFSQNILRLMNDVNCYRAYRTLSLPTMDA</sequence>
<keyword evidence="5" id="KW-0963">Cytoplasm</keyword>
<dbReference type="PANTHER" id="PTHR21452:SF4">
    <property type="entry name" value="EXPORTIN-6"/>
    <property type="match status" value="1"/>
</dbReference>
<dbReference type="InterPro" id="IPR011989">
    <property type="entry name" value="ARM-like"/>
</dbReference>
<evidence type="ECO:0000256" key="2">
    <source>
        <dbReference type="ARBA" id="ARBA00004496"/>
    </source>
</evidence>
<dbReference type="PANTHER" id="PTHR21452">
    <property type="entry name" value="EXPORTIN-6"/>
    <property type="match status" value="1"/>
</dbReference>
<gene>
    <name evidence="10" type="ORF">LNINA_LOCUS10304</name>
</gene>
<protein>
    <recommendedName>
        <fullName evidence="9">Exportin-1/Importin-beta-like domain-containing protein</fullName>
    </recommendedName>
</protein>
<dbReference type="SUPFAM" id="SSF48371">
    <property type="entry name" value="ARM repeat"/>
    <property type="match status" value="1"/>
</dbReference>
<evidence type="ECO:0000256" key="3">
    <source>
        <dbReference type="ARBA" id="ARBA00009466"/>
    </source>
</evidence>
<dbReference type="GO" id="GO:0006611">
    <property type="term" value="P:protein export from nucleus"/>
    <property type="evidence" value="ECO:0007669"/>
    <property type="project" value="InterPro"/>
</dbReference>
<dbReference type="InterPro" id="IPR016024">
    <property type="entry name" value="ARM-type_fold"/>
</dbReference>
<keyword evidence="6" id="KW-0653">Protein transport</keyword>
<dbReference type="EMBL" id="CAVLEF010000122">
    <property type="protein sequence ID" value="CAK1551136.1"/>
    <property type="molecule type" value="Genomic_DNA"/>
</dbReference>
<evidence type="ECO:0000256" key="5">
    <source>
        <dbReference type="ARBA" id="ARBA00022490"/>
    </source>
</evidence>
<comment type="similarity">
    <text evidence="3">Belongs to the exportin family.</text>
</comment>
<dbReference type="GO" id="GO:0005049">
    <property type="term" value="F:nuclear export signal receptor activity"/>
    <property type="evidence" value="ECO:0007669"/>
    <property type="project" value="InterPro"/>
</dbReference>
<comment type="subcellular location">
    <subcellularLocation>
        <location evidence="2">Cytoplasm</location>
    </subcellularLocation>
    <subcellularLocation>
        <location evidence="1">Nucleus</location>
    </subcellularLocation>
</comment>
<evidence type="ECO:0000256" key="8">
    <source>
        <dbReference type="SAM" id="MobiDB-lite"/>
    </source>
</evidence>
<dbReference type="Proteomes" id="UP001497472">
    <property type="component" value="Unassembled WGS sequence"/>
</dbReference>
<comment type="caution">
    <text evidence="10">The sequence shown here is derived from an EMBL/GenBank/DDBJ whole genome shotgun (WGS) entry which is preliminary data.</text>
</comment>
<proteinExistence type="inferred from homology"/>
<dbReference type="GO" id="GO:0005737">
    <property type="term" value="C:cytoplasm"/>
    <property type="evidence" value="ECO:0007669"/>
    <property type="project" value="UniProtKB-SubCell"/>
</dbReference>
<evidence type="ECO:0000259" key="9">
    <source>
        <dbReference type="Pfam" id="PF08389"/>
    </source>
</evidence>
<organism evidence="10 11">
    <name type="scientific">Leptosia nina</name>
    <dbReference type="NCBI Taxonomy" id="320188"/>
    <lineage>
        <taxon>Eukaryota</taxon>
        <taxon>Metazoa</taxon>
        <taxon>Ecdysozoa</taxon>
        <taxon>Arthropoda</taxon>
        <taxon>Hexapoda</taxon>
        <taxon>Insecta</taxon>
        <taxon>Pterygota</taxon>
        <taxon>Neoptera</taxon>
        <taxon>Endopterygota</taxon>
        <taxon>Lepidoptera</taxon>
        <taxon>Glossata</taxon>
        <taxon>Ditrysia</taxon>
        <taxon>Papilionoidea</taxon>
        <taxon>Pieridae</taxon>
        <taxon>Pierinae</taxon>
        <taxon>Leptosia</taxon>
    </lineage>
</organism>
<dbReference type="Pfam" id="PF08389">
    <property type="entry name" value="Xpo1"/>
    <property type="match status" value="1"/>
</dbReference>
<evidence type="ECO:0000313" key="10">
    <source>
        <dbReference type="EMBL" id="CAK1551136.1"/>
    </source>
</evidence>
<name>A0AAV1JPA8_9NEOP</name>
<feature type="domain" description="Exportin-1/Importin-beta-like" evidence="9">
    <location>
        <begin position="107"/>
        <end position="274"/>
    </location>
</feature>
<accession>A0AAV1JPA8</accession>
<evidence type="ECO:0000313" key="11">
    <source>
        <dbReference type="Proteomes" id="UP001497472"/>
    </source>
</evidence>
<evidence type="ECO:0000256" key="1">
    <source>
        <dbReference type="ARBA" id="ARBA00004123"/>
    </source>
</evidence>
<reference evidence="10 11" key="1">
    <citation type="submission" date="2023-11" db="EMBL/GenBank/DDBJ databases">
        <authorList>
            <person name="Okamura Y."/>
        </authorList>
    </citation>
    <scope>NUCLEOTIDE SEQUENCE [LARGE SCALE GENOMIC DNA]</scope>
</reference>
<feature type="region of interest" description="Disordered" evidence="8">
    <location>
        <begin position="201"/>
        <end position="223"/>
    </location>
</feature>
<evidence type="ECO:0000256" key="6">
    <source>
        <dbReference type="ARBA" id="ARBA00022927"/>
    </source>
</evidence>
<dbReference type="InterPro" id="IPR013598">
    <property type="entry name" value="Exportin-1/Importin-b-like"/>
</dbReference>